<evidence type="ECO:0000259" key="1">
    <source>
        <dbReference type="Pfam" id="PF00534"/>
    </source>
</evidence>
<name>A0ABR6L0P9_9HYPH</name>
<evidence type="ECO:0000313" key="2">
    <source>
        <dbReference type="EMBL" id="MBB4649635.1"/>
    </source>
</evidence>
<comment type="caution">
    <text evidence="2">The sequence shown here is derived from an EMBL/GenBank/DDBJ whole genome shotgun (WGS) entry which is preliminary data.</text>
</comment>
<dbReference type="InterPro" id="IPR050194">
    <property type="entry name" value="Glycosyltransferase_grp1"/>
</dbReference>
<accession>A0ABR6L0P9</accession>
<dbReference type="Gene3D" id="3.40.50.2000">
    <property type="entry name" value="Glycogen Phosphorylase B"/>
    <property type="match status" value="2"/>
</dbReference>
<feature type="domain" description="Glycosyl transferase family 1" evidence="1">
    <location>
        <begin position="232"/>
        <end position="392"/>
    </location>
</feature>
<reference evidence="2 3" key="1">
    <citation type="submission" date="2020-08" db="EMBL/GenBank/DDBJ databases">
        <title>Genomic Encyclopedia of Type Strains, Phase IV (KMG-IV): sequencing the most valuable type-strain genomes for metagenomic binning, comparative biology and taxonomic classification.</title>
        <authorList>
            <person name="Goeker M."/>
        </authorList>
    </citation>
    <scope>NUCLEOTIDE SEQUENCE [LARGE SCALE GENOMIC DNA]</scope>
    <source>
        <strain evidence="2 3">DSM 7050</strain>
    </source>
</reference>
<dbReference type="CDD" id="cd03801">
    <property type="entry name" value="GT4_PimA-like"/>
    <property type="match status" value="1"/>
</dbReference>
<organism evidence="2 3">
    <name type="scientific">Aminobacter niigataensis</name>
    <dbReference type="NCBI Taxonomy" id="83265"/>
    <lineage>
        <taxon>Bacteria</taxon>
        <taxon>Pseudomonadati</taxon>
        <taxon>Pseudomonadota</taxon>
        <taxon>Alphaproteobacteria</taxon>
        <taxon>Hyphomicrobiales</taxon>
        <taxon>Phyllobacteriaceae</taxon>
        <taxon>Aminobacter</taxon>
    </lineage>
</organism>
<keyword evidence="3" id="KW-1185">Reference proteome</keyword>
<dbReference type="PANTHER" id="PTHR45947:SF3">
    <property type="entry name" value="SULFOQUINOVOSYL TRANSFERASE SQD2"/>
    <property type="match status" value="1"/>
</dbReference>
<evidence type="ECO:0000313" key="3">
    <source>
        <dbReference type="Proteomes" id="UP000539538"/>
    </source>
</evidence>
<dbReference type="PANTHER" id="PTHR45947">
    <property type="entry name" value="SULFOQUINOVOSYL TRANSFERASE SQD2"/>
    <property type="match status" value="1"/>
</dbReference>
<proteinExistence type="predicted"/>
<dbReference type="Proteomes" id="UP000539538">
    <property type="component" value="Unassembled WGS sequence"/>
</dbReference>
<dbReference type="EMBL" id="JACHOT010000001">
    <property type="protein sequence ID" value="MBB4649635.1"/>
    <property type="molecule type" value="Genomic_DNA"/>
</dbReference>
<dbReference type="SUPFAM" id="SSF53756">
    <property type="entry name" value="UDP-Glycosyltransferase/glycogen phosphorylase"/>
    <property type="match status" value="1"/>
</dbReference>
<gene>
    <name evidence="2" type="ORF">GGQ99_001357</name>
</gene>
<dbReference type="InterPro" id="IPR001296">
    <property type="entry name" value="Glyco_trans_1"/>
</dbReference>
<protein>
    <submittedName>
        <fullName evidence="2">Glycosyltransferase involved in cell wall biosynthesis</fullName>
    </submittedName>
</protein>
<dbReference type="RefSeq" id="WP_183261559.1">
    <property type="nucleotide sequence ID" value="NZ_BAAAVZ010000003.1"/>
</dbReference>
<dbReference type="Pfam" id="PF00534">
    <property type="entry name" value="Glycos_transf_1"/>
    <property type="match status" value="1"/>
</dbReference>
<sequence>MKIAIVAEHASARLGGEAILPLQYFRILRDRNYDVWLIVHERTREELEGLFGNDPRVIFTPDTPLIRLLWRLGAFLPQRVANFSTGYLMRILTQRRQVKEARRLVVEEGVQIVHQPIPVSPREPSMLFRLGAPVVVGPLNGGMEFPPGFRDRSSVLEDYAVAAARAMTNVMNRLIPGKRLASVVMVANQRSRMALPGGLGGKVIEICENGVDFSLWSGTAAQDPQSGPSHTRFVFTGRLVDWKGVDLLLRAFARARDLAPMSLLIMGDGDARERLEKLARELGLLSSDEAAGKVRFAGWLSQKECAEALAARDALVLPSLYECGGAVVLEAMALSKPVIATAWGGPLDYLNTECGILVPPLSPDALIEGLAEALRKLASSPDLRASMGQAAQLRVRAEFDWERKVDAVLDVYASALRGGTAPL</sequence>